<feature type="non-terminal residue" evidence="1">
    <location>
        <position position="56"/>
    </location>
</feature>
<sequence length="56" mass="6186">AQPVANEDMSSNPKLNKYSSRIIQPQVSGSLTGNSLWSRPLIRRYVQAPGGHFLSM</sequence>
<dbReference type="AlphaFoldDB" id="A0AA38CM89"/>
<gene>
    <name evidence="1" type="ORF">KI387_014408</name>
</gene>
<protein>
    <submittedName>
        <fullName evidence="1">Uncharacterized protein</fullName>
    </submittedName>
</protein>
<dbReference type="Proteomes" id="UP000824469">
    <property type="component" value="Unassembled WGS sequence"/>
</dbReference>
<reference evidence="1 2" key="1">
    <citation type="journal article" date="2021" name="Nat. Plants">
        <title>The Taxus genome provides insights into paclitaxel biosynthesis.</title>
        <authorList>
            <person name="Xiong X."/>
            <person name="Gou J."/>
            <person name="Liao Q."/>
            <person name="Li Y."/>
            <person name="Zhou Q."/>
            <person name="Bi G."/>
            <person name="Li C."/>
            <person name="Du R."/>
            <person name="Wang X."/>
            <person name="Sun T."/>
            <person name="Guo L."/>
            <person name="Liang H."/>
            <person name="Lu P."/>
            <person name="Wu Y."/>
            <person name="Zhang Z."/>
            <person name="Ro D.K."/>
            <person name="Shang Y."/>
            <person name="Huang S."/>
            <person name="Yan J."/>
        </authorList>
    </citation>
    <scope>NUCLEOTIDE SEQUENCE [LARGE SCALE GENOMIC DNA]</scope>
    <source>
        <strain evidence="1">Ta-2019</strain>
    </source>
</reference>
<organism evidence="1 2">
    <name type="scientific">Taxus chinensis</name>
    <name type="common">Chinese yew</name>
    <name type="synonym">Taxus wallichiana var. chinensis</name>
    <dbReference type="NCBI Taxonomy" id="29808"/>
    <lineage>
        <taxon>Eukaryota</taxon>
        <taxon>Viridiplantae</taxon>
        <taxon>Streptophyta</taxon>
        <taxon>Embryophyta</taxon>
        <taxon>Tracheophyta</taxon>
        <taxon>Spermatophyta</taxon>
        <taxon>Pinopsida</taxon>
        <taxon>Pinidae</taxon>
        <taxon>Conifers II</taxon>
        <taxon>Cupressales</taxon>
        <taxon>Taxaceae</taxon>
        <taxon>Taxus</taxon>
    </lineage>
</organism>
<comment type="caution">
    <text evidence="1">The sequence shown here is derived from an EMBL/GenBank/DDBJ whole genome shotgun (WGS) entry which is preliminary data.</text>
</comment>
<evidence type="ECO:0000313" key="2">
    <source>
        <dbReference type="Proteomes" id="UP000824469"/>
    </source>
</evidence>
<keyword evidence="2" id="KW-1185">Reference proteome</keyword>
<proteinExistence type="predicted"/>
<evidence type="ECO:0000313" key="1">
    <source>
        <dbReference type="EMBL" id="KAH9302825.1"/>
    </source>
</evidence>
<dbReference type="EMBL" id="JAHRHJ020000009">
    <property type="protein sequence ID" value="KAH9302825.1"/>
    <property type="molecule type" value="Genomic_DNA"/>
</dbReference>
<feature type="non-terminal residue" evidence="1">
    <location>
        <position position="1"/>
    </location>
</feature>
<accession>A0AA38CM89</accession>
<name>A0AA38CM89_TAXCH</name>